<protein>
    <recommendedName>
        <fullName evidence="10">Fluoride-specific ion channel FluC</fullName>
    </recommendedName>
</protein>
<dbReference type="GO" id="GO:0140114">
    <property type="term" value="P:cellular detoxification of fluoride"/>
    <property type="evidence" value="ECO:0007669"/>
    <property type="project" value="UniProtKB-UniRule"/>
</dbReference>
<evidence type="ECO:0000256" key="6">
    <source>
        <dbReference type="ARBA" id="ARBA00023303"/>
    </source>
</evidence>
<accession>A0A1H9RLX0</accession>
<feature type="transmembrane region" description="Helical" evidence="10">
    <location>
        <begin position="73"/>
        <end position="91"/>
    </location>
</feature>
<feature type="transmembrane region" description="Helical" evidence="10">
    <location>
        <begin position="103"/>
        <end position="129"/>
    </location>
</feature>
<sequence>MNPQHRIPDGLLVIAGGGVGTLLRALAAARWPDHAGHFPATVLTINLLGAFILGWLLRELVLTGPDEGWRRELRLGVGTGVMGGFTTYSSFAVQTVSLLRSGLWALALGYLLASLAGGFLCCLAGTMTADRHHRARRARSHREGTI</sequence>
<dbReference type="GO" id="GO:0005886">
    <property type="term" value="C:plasma membrane"/>
    <property type="evidence" value="ECO:0007669"/>
    <property type="project" value="UniProtKB-SubCell"/>
</dbReference>
<dbReference type="GO" id="GO:0062054">
    <property type="term" value="F:fluoride channel activity"/>
    <property type="evidence" value="ECO:0007669"/>
    <property type="project" value="UniProtKB-UniRule"/>
</dbReference>
<organism evidence="11 12">
    <name type="scientific">Propionibacterium cyclohexanicum</name>
    <dbReference type="NCBI Taxonomy" id="64702"/>
    <lineage>
        <taxon>Bacteria</taxon>
        <taxon>Bacillati</taxon>
        <taxon>Actinomycetota</taxon>
        <taxon>Actinomycetes</taxon>
        <taxon>Propionibacteriales</taxon>
        <taxon>Propionibacteriaceae</taxon>
        <taxon>Propionibacterium</taxon>
    </lineage>
</organism>
<evidence type="ECO:0000256" key="10">
    <source>
        <dbReference type="HAMAP-Rule" id="MF_00454"/>
    </source>
</evidence>
<comment type="catalytic activity">
    <reaction evidence="8">
        <text>fluoride(in) = fluoride(out)</text>
        <dbReference type="Rhea" id="RHEA:76159"/>
        <dbReference type="ChEBI" id="CHEBI:17051"/>
    </reaction>
    <physiologicalReaction direction="left-to-right" evidence="8">
        <dbReference type="Rhea" id="RHEA:76160"/>
    </physiologicalReaction>
</comment>
<proteinExistence type="inferred from homology"/>
<dbReference type="GO" id="GO:0046872">
    <property type="term" value="F:metal ion binding"/>
    <property type="evidence" value="ECO:0007669"/>
    <property type="project" value="UniProtKB-KW"/>
</dbReference>
<keyword evidence="6 10" id="KW-0407">Ion channel</keyword>
<dbReference type="STRING" id="64702.SAMN05443377_10830"/>
<dbReference type="Proteomes" id="UP000198815">
    <property type="component" value="Unassembled WGS sequence"/>
</dbReference>
<evidence type="ECO:0000256" key="4">
    <source>
        <dbReference type="ARBA" id="ARBA00022989"/>
    </source>
</evidence>
<comment type="similarity">
    <text evidence="7 10">Belongs to the fluoride channel Fluc/FEX (TC 1.A.43) family.</text>
</comment>
<reference evidence="11 12" key="1">
    <citation type="submission" date="2016-10" db="EMBL/GenBank/DDBJ databases">
        <authorList>
            <person name="de Groot N.N."/>
        </authorList>
    </citation>
    <scope>NUCLEOTIDE SEQUENCE [LARGE SCALE GENOMIC DNA]</scope>
    <source>
        <strain evidence="11 12">DSM 16859</strain>
    </source>
</reference>
<evidence type="ECO:0000313" key="11">
    <source>
        <dbReference type="EMBL" id="SER73881.1"/>
    </source>
</evidence>
<evidence type="ECO:0000256" key="7">
    <source>
        <dbReference type="ARBA" id="ARBA00035120"/>
    </source>
</evidence>
<keyword evidence="10" id="KW-0813">Transport</keyword>
<evidence type="ECO:0000256" key="2">
    <source>
        <dbReference type="ARBA" id="ARBA00022475"/>
    </source>
</evidence>
<comment type="function">
    <text evidence="9 10">Fluoride-specific ion channel. Important for reducing fluoride concentration in the cell, thus reducing its toxicity.</text>
</comment>
<dbReference type="EMBL" id="FOGZ01000008">
    <property type="protein sequence ID" value="SER73881.1"/>
    <property type="molecule type" value="Genomic_DNA"/>
</dbReference>
<feature type="binding site" evidence="10">
    <location>
        <position position="86"/>
    </location>
    <ligand>
        <name>Na(+)</name>
        <dbReference type="ChEBI" id="CHEBI:29101"/>
        <note>structural</note>
    </ligand>
</feature>
<keyword evidence="4 10" id="KW-1133">Transmembrane helix</keyword>
<comment type="activity regulation">
    <text evidence="10">Na(+) is not transported, but it plays an essential structural role and its presence is essential for fluoride channel function.</text>
</comment>
<feature type="binding site" evidence="10">
    <location>
        <position position="83"/>
    </location>
    <ligand>
        <name>Na(+)</name>
        <dbReference type="ChEBI" id="CHEBI:29101"/>
        <note>structural</note>
    </ligand>
</feature>
<dbReference type="Pfam" id="PF02537">
    <property type="entry name" value="CRCB"/>
    <property type="match status" value="1"/>
</dbReference>
<keyword evidence="10" id="KW-0915">Sodium</keyword>
<evidence type="ECO:0000256" key="1">
    <source>
        <dbReference type="ARBA" id="ARBA00004651"/>
    </source>
</evidence>
<dbReference type="InterPro" id="IPR003691">
    <property type="entry name" value="FluC"/>
</dbReference>
<keyword evidence="3 10" id="KW-0812">Transmembrane</keyword>
<dbReference type="RefSeq" id="WP_245725744.1">
    <property type="nucleotide sequence ID" value="NZ_FOGZ01000008.1"/>
</dbReference>
<dbReference type="AlphaFoldDB" id="A0A1H9RLX0"/>
<evidence type="ECO:0000313" key="12">
    <source>
        <dbReference type="Proteomes" id="UP000198815"/>
    </source>
</evidence>
<name>A0A1H9RLX0_9ACTN</name>
<dbReference type="PANTHER" id="PTHR28259">
    <property type="entry name" value="FLUORIDE EXPORT PROTEIN 1-RELATED"/>
    <property type="match status" value="1"/>
</dbReference>
<keyword evidence="10" id="KW-0479">Metal-binding</keyword>
<evidence type="ECO:0000256" key="5">
    <source>
        <dbReference type="ARBA" id="ARBA00023136"/>
    </source>
</evidence>
<gene>
    <name evidence="10" type="primary">fluC</name>
    <name evidence="10" type="synonym">crcB</name>
    <name evidence="11" type="ORF">SAMN05443377_10830</name>
</gene>
<evidence type="ECO:0000256" key="9">
    <source>
        <dbReference type="ARBA" id="ARBA00049940"/>
    </source>
</evidence>
<keyword evidence="12" id="KW-1185">Reference proteome</keyword>
<dbReference type="HAMAP" id="MF_00454">
    <property type="entry name" value="FluC"/>
    <property type="match status" value="1"/>
</dbReference>
<evidence type="ECO:0000256" key="8">
    <source>
        <dbReference type="ARBA" id="ARBA00035585"/>
    </source>
</evidence>
<comment type="subcellular location">
    <subcellularLocation>
        <location evidence="1 10">Cell membrane</location>
        <topology evidence="1 10">Multi-pass membrane protein</topology>
    </subcellularLocation>
</comment>
<keyword evidence="5 10" id="KW-0472">Membrane</keyword>
<dbReference type="PANTHER" id="PTHR28259:SF1">
    <property type="entry name" value="FLUORIDE EXPORT PROTEIN 1-RELATED"/>
    <property type="match status" value="1"/>
</dbReference>
<evidence type="ECO:0000256" key="3">
    <source>
        <dbReference type="ARBA" id="ARBA00022692"/>
    </source>
</evidence>
<keyword evidence="2 10" id="KW-1003">Cell membrane</keyword>
<keyword evidence="10" id="KW-0406">Ion transport</keyword>
<feature type="transmembrane region" description="Helical" evidence="10">
    <location>
        <begin position="37"/>
        <end position="61"/>
    </location>
</feature>